<name>A0A423PYC5_9GAMM</name>
<dbReference type="AlphaFoldDB" id="A0A423PYC5"/>
<evidence type="ECO:0000313" key="3">
    <source>
        <dbReference type="Proteomes" id="UP000283993"/>
    </source>
</evidence>
<evidence type="ECO:0000256" key="1">
    <source>
        <dbReference type="SAM" id="Coils"/>
    </source>
</evidence>
<keyword evidence="1" id="KW-0175">Coiled coil</keyword>
<keyword evidence="3" id="KW-1185">Reference proteome</keyword>
<protein>
    <submittedName>
        <fullName evidence="2">Uncharacterized protein</fullName>
    </submittedName>
</protein>
<proteinExistence type="predicted"/>
<comment type="caution">
    <text evidence="2">The sequence shown here is derived from an EMBL/GenBank/DDBJ whole genome shotgun (WGS) entry which is preliminary data.</text>
</comment>
<sequence>MMPDEIDDAMMTTISRVQLLVADINRKIMTGSADLSEIHDATLWIAELTNELDALREQLQEGATDE</sequence>
<organism evidence="2 3">
    <name type="scientific">Salinisphaera orenii MK-B5</name>
    <dbReference type="NCBI Taxonomy" id="856730"/>
    <lineage>
        <taxon>Bacteria</taxon>
        <taxon>Pseudomonadati</taxon>
        <taxon>Pseudomonadota</taxon>
        <taxon>Gammaproteobacteria</taxon>
        <taxon>Salinisphaerales</taxon>
        <taxon>Salinisphaeraceae</taxon>
        <taxon>Salinisphaera</taxon>
    </lineage>
</organism>
<dbReference type="EMBL" id="AYKH01000001">
    <property type="protein sequence ID" value="ROO30604.1"/>
    <property type="molecule type" value="Genomic_DNA"/>
</dbReference>
<feature type="coiled-coil region" evidence="1">
    <location>
        <begin position="38"/>
        <end position="65"/>
    </location>
</feature>
<reference evidence="2 3" key="1">
    <citation type="submission" date="2013-10" db="EMBL/GenBank/DDBJ databases">
        <title>Salinisphaera orenii MK-B5 Genome Sequencing.</title>
        <authorList>
            <person name="Lai Q."/>
            <person name="Li C."/>
            <person name="Shao Z."/>
        </authorList>
    </citation>
    <scope>NUCLEOTIDE SEQUENCE [LARGE SCALE GENOMIC DNA]</scope>
    <source>
        <strain evidence="2 3">MK-B5</strain>
    </source>
</reference>
<gene>
    <name evidence="2" type="ORF">SAOR_01020</name>
</gene>
<dbReference type="RefSeq" id="WP_123629811.1">
    <property type="nucleotide sequence ID" value="NZ_AYKH01000001.1"/>
</dbReference>
<evidence type="ECO:0000313" key="2">
    <source>
        <dbReference type="EMBL" id="ROO30604.1"/>
    </source>
</evidence>
<accession>A0A423PYC5</accession>
<dbReference type="Proteomes" id="UP000283993">
    <property type="component" value="Unassembled WGS sequence"/>
</dbReference>